<evidence type="ECO:0000256" key="3">
    <source>
        <dbReference type="ARBA" id="ARBA00024347"/>
    </source>
</evidence>
<sequence length="219" mass="25535">MGYKWQFQDEFGNWIEYGKISSAKSSPCVVTTSSEDIERQYDENPRRLIILKSDYWTYELNFNTMKQTNMTTKVTRDVRRVADDLWSAMDHVSPWQYEYTNVRALLKLDKEPKFIFKIINTKREAVFDARMAQLQRYQPFVKYEIKELFHGTSSSNAISIAHENIDFARHGPNYIYGNGAYFTNNIKMADHYGDAIFICKVLVGRVTRGSSNVSQASKD</sequence>
<dbReference type="PANTHER" id="PTHR45740">
    <property type="entry name" value="POLY [ADP-RIBOSE] POLYMERASE"/>
    <property type="match status" value="1"/>
</dbReference>
<feature type="non-terminal residue" evidence="6">
    <location>
        <position position="219"/>
    </location>
</feature>
<dbReference type="InterPro" id="IPR051712">
    <property type="entry name" value="ARTD-AVP"/>
</dbReference>
<evidence type="ECO:0000256" key="1">
    <source>
        <dbReference type="ARBA" id="ARBA00004123"/>
    </source>
</evidence>
<dbReference type="OrthoDB" id="6133115at2759"/>
<comment type="subcellular location">
    <subcellularLocation>
        <location evidence="1">Nucleus</location>
    </subcellularLocation>
</comment>
<gene>
    <name evidence="6" type="primary">LOC108676498</name>
</gene>
<dbReference type="Pfam" id="PF00644">
    <property type="entry name" value="PARP"/>
    <property type="match status" value="1"/>
</dbReference>
<dbReference type="SUPFAM" id="SSF117839">
    <property type="entry name" value="WWE domain"/>
    <property type="match status" value="1"/>
</dbReference>
<name>A0A8B7P216_HYAAZ</name>
<dbReference type="InterPro" id="IPR004170">
    <property type="entry name" value="WWE_dom"/>
</dbReference>
<accession>A0A8B7P216</accession>
<organism evidence="5 6">
    <name type="scientific">Hyalella azteca</name>
    <name type="common">Amphipod</name>
    <dbReference type="NCBI Taxonomy" id="294128"/>
    <lineage>
        <taxon>Eukaryota</taxon>
        <taxon>Metazoa</taxon>
        <taxon>Ecdysozoa</taxon>
        <taxon>Arthropoda</taxon>
        <taxon>Crustacea</taxon>
        <taxon>Multicrustacea</taxon>
        <taxon>Malacostraca</taxon>
        <taxon>Eumalacostraca</taxon>
        <taxon>Peracarida</taxon>
        <taxon>Amphipoda</taxon>
        <taxon>Senticaudata</taxon>
        <taxon>Talitrida</taxon>
        <taxon>Talitroidea</taxon>
        <taxon>Hyalellidae</taxon>
        <taxon>Hyalella</taxon>
    </lineage>
</organism>
<dbReference type="SUPFAM" id="SSF56399">
    <property type="entry name" value="ADP-ribosylation"/>
    <property type="match status" value="1"/>
</dbReference>
<feature type="domain" description="WWE" evidence="4">
    <location>
        <begin position="1"/>
        <end position="80"/>
    </location>
</feature>
<protein>
    <submittedName>
        <fullName evidence="6">Uncharacterized protein LOC108676498</fullName>
    </submittedName>
</protein>
<reference evidence="6" key="1">
    <citation type="submission" date="2025-08" db="UniProtKB">
        <authorList>
            <consortium name="RefSeq"/>
        </authorList>
    </citation>
    <scope>IDENTIFICATION</scope>
    <source>
        <tissue evidence="6">Whole organism</tissue>
    </source>
</reference>
<dbReference type="InterPro" id="IPR012317">
    <property type="entry name" value="Poly(ADP-ribose)pol_cat_dom"/>
</dbReference>
<evidence type="ECO:0000313" key="5">
    <source>
        <dbReference type="Proteomes" id="UP000694843"/>
    </source>
</evidence>
<comment type="similarity">
    <text evidence="3">Belongs to the ARTD/PARP family.</text>
</comment>
<dbReference type="Gene3D" id="3.30.720.50">
    <property type="match status" value="1"/>
</dbReference>
<dbReference type="AlphaFoldDB" id="A0A8B7P216"/>
<dbReference type="InterPro" id="IPR037197">
    <property type="entry name" value="WWE_dom_sf"/>
</dbReference>
<evidence type="ECO:0000256" key="2">
    <source>
        <dbReference type="ARBA" id="ARBA00023242"/>
    </source>
</evidence>
<keyword evidence="5" id="KW-1185">Reference proteome</keyword>
<dbReference type="GO" id="GO:0005634">
    <property type="term" value="C:nucleus"/>
    <property type="evidence" value="ECO:0007669"/>
    <property type="project" value="UniProtKB-SubCell"/>
</dbReference>
<dbReference type="GO" id="GO:1990404">
    <property type="term" value="F:NAD+-protein mono-ADP-ribosyltransferase activity"/>
    <property type="evidence" value="ECO:0007669"/>
    <property type="project" value="TreeGrafter"/>
</dbReference>
<evidence type="ECO:0000259" key="4">
    <source>
        <dbReference type="PROSITE" id="PS50918"/>
    </source>
</evidence>
<proteinExistence type="inferred from homology"/>
<dbReference type="Proteomes" id="UP000694843">
    <property type="component" value="Unplaced"/>
</dbReference>
<dbReference type="PROSITE" id="PS50918">
    <property type="entry name" value="WWE"/>
    <property type="match status" value="1"/>
</dbReference>
<keyword evidence="2" id="KW-0539">Nucleus</keyword>
<dbReference type="Gene3D" id="3.90.228.10">
    <property type="match status" value="1"/>
</dbReference>
<dbReference type="RefSeq" id="XP_018020068.1">
    <property type="nucleotide sequence ID" value="XM_018164579.1"/>
</dbReference>
<dbReference type="KEGG" id="hazt:108676498"/>
<dbReference type="GeneID" id="108676498"/>
<dbReference type="PANTHER" id="PTHR45740:SF14">
    <property type="entry name" value="NOVEL PROTEIN"/>
    <property type="match status" value="1"/>
</dbReference>
<evidence type="ECO:0000313" key="6">
    <source>
        <dbReference type="RefSeq" id="XP_018020068.1"/>
    </source>
</evidence>
<dbReference type="Pfam" id="PF02825">
    <property type="entry name" value="WWE"/>
    <property type="match status" value="1"/>
</dbReference>
<dbReference type="GO" id="GO:0003950">
    <property type="term" value="F:NAD+ poly-ADP-ribosyltransferase activity"/>
    <property type="evidence" value="ECO:0007669"/>
    <property type="project" value="InterPro"/>
</dbReference>